<accession>A0A0A0F7Z5</accession>
<name>A0A0A0F7Z5_9GAMM</name>
<sequence length="225" mass="25126">MAKPTRQAATKRAIEEFFGKEPPKKLTYAQLRARMDEAASIDPSRRIDTMTAMVFLEIRPVQFSALKAIDPPKQPFKVEGSFGREGKPAARASITNLRKWLQALVDAGHVDPNKELPWDAPDKVVQGDVDFITVHEGRSTRIIGAVFSHDALVDLYFRDPRAVVIQRMTIMDALDQPWTDDQDKEDLARAYAVWSTQEADRLAIQAASLAAIADRCALNRSTPPV</sequence>
<protein>
    <submittedName>
        <fullName evidence="1">Uncharacterized protein</fullName>
    </submittedName>
</protein>
<comment type="caution">
    <text evidence="1">The sequence shown here is derived from an EMBL/GenBank/DDBJ whole genome shotgun (WGS) entry which is preliminary data.</text>
</comment>
<dbReference type="AlphaFoldDB" id="A0A0A0F7Z5"/>
<reference evidence="1 2" key="1">
    <citation type="journal article" date="2015" name="Stand. Genomic Sci.">
        <title>Genomic information of the arsenic-resistant bacterium Lysobacter arseniciresistens type strain ZS79(T) and comparison of Lysobacter draft genomes.</title>
        <authorList>
            <person name="Liu L."/>
            <person name="Zhang S."/>
            <person name="Luo M."/>
            <person name="Wang G."/>
        </authorList>
    </citation>
    <scope>NUCLEOTIDE SEQUENCE [LARGE SCALE GENOMIC DNA]</scope>
    <source>
        <strain evidence="1 2">ZS79</strain>
    </source>
</reference>
<evidence type="ECO:0000313" key="2">
    <source>
        <dbReference type="Proteomes" id="UP000029989"/>
    </source>
</evidence>
<proteinExistence type="predicted"/>
<dbReference type="EMBL" id="AVPT01000002">
    <property type="protein sequence ID" value="KGM57487.1"/>
    <property type="molecule type" value="Genomic_DNA"/>
</dbReference>
<evidence type="ECO:0000313" key="1">
    <source>
        <dbReference type="EMBL" id="KGM57487.1"/>
    </source>
</evidence>
<organism evidence="1 2">
    <name type="scientific">Lysobacter arseniciresistens ZS79</name>
    <dbReference type="NCBI Taxonomy" id="913325"/>
    <lineage>
        <taxon>Bacteria</taxon>
        <taxon>Pseudomonadati</taxon>
        <taxon>Pseudomonadota</taxon>
        <taxon>Gammaproteobacteria</taxon>
        <taxon>Lysobacterales</taxon>
        <taxon>Lysobacteraceae</taxon>
        <taxon>Novilysobacter</taxon>
    </lineage>
</organism>
<dbReference type="RefSeq" id="WP_036206909.1">
    <property type="nucleotide sequence ID" value="NZ_AVPT01000002.1"/>
</dbReference>
<gene>
    <name evidence="1" type="ORF">N799_05325</name>
</gene>
<keyword evidence="2" id="KW-1185">Reference proteome</keyword>
<dbReference type="Proteomes" id="UP000029989">
    <property type="component" value="Unassembled WGS sequence"/>
</dbReference>